<dbReference type="GO" id="GO:0004375">
    <property type="term" value="F:glycine dehydrogenase (decarboxylating) activity"/>
    <property type="evidence" value="ECO:0007669"/>
    <property type="project" value="InterPro"/>
</dbReference>
<evidence type="ECO:0000259" key="3">
    <source>
        <dbReference type="Pfam" id="PF02347"/>
    </source>
</evidence>
<dbReference type="PANTHER" id="PTHR42806:SF1">
    <property type="entry name" value="GLYCINE DEHYDROGENASE (DECARBOXYLATING)"/>
    <property type="match status" value="1"/>
</dbReference>
<dbReference type="Proteomes" id="UP000199199">
    <property type="component" value="Unassembled WGS sequence"/>
</dbReference>
<accession>A0A1I6UIW3</accession>
<dbReference type="AlphaFoldDB" id="A0A1I6UIW3"/>
<dbReference type="SUPFAM" id="SSF53383">
    <property type="entry name" value="PLP-dependent transferases"/>
    <property type="match status" value="1"/>
</dbReference>
<feature type="domain" description="Glycine cleavage system P-protein N-terminal" evidence="3">
    <location>
        <begin position="20"/>
        <end position="441"/>
    </location>
</feature>
<dbReference type="InterPro" id="IPR023010">
    <property type="entry name" value="GcvPA"/>
</dbReference>
<dbReference type="Gene3D" id="3.40.640.10">
    <property type="entry name" value="Type I PLP-dependent aspartate aminotransferase-like (Major domain)"/>
    <property type="match status" value="1"/>
</dbReference>
<feature type="compositionally biased region" description="Polar residues" evidence="2">
    <location>
        <begin position="1"/>
        <end position="16"/>
    </location>
</feature>
<dbReference type="NCBIfam" id="NF001696">
    <property type="entry name" value="PRK00451.1"/>
    <property type="match status" value="1"/>
</dbReference>
<feature type="region of interest" description="Disordered" evidence="2">
    <location>
        <begin position="1"/>
        <end position="22"/>
    </location>
</feature>
<protein>
    <submittedName>
        <fullName evidence="4">Glycine dehydrogenase (Decarboxylating) alpha subunit</fullName>
    </submittedName>
</protein>
<dbReference type="Gene3D" id="3.90.1150.10">
    <property type="entry name" value="Aspartate Aminotransferase, domain 1"/>
    <property type="match status" value="1"/>
</dbReference>
<gene>
    <name evidence="4" type="ORF">SAMN04488556_3913</name>
</gene>
<keyword evidence="5" id="KW-1185">Reference proteome</keyword>
<keyword evidence="1" id="KW-0560">Oxidoreductase</keyword>
<dbReference type="GO" id="GO:0009116">
    <property type="term" value="P:nucleoside metabolic process"/>
    <property type="evidence" value="ECO:0007669"/>
    <property type="project" value="InterPro"/>
</dbReference>
<dbReference type="InterPro" id="IPR015421">
    <property type="entry name" value="PyrdxlP-dep_Trfase_major"/>
</dbReference>
<evidence type="ECO:0000256" key="2">
    <source>
        <dbReference type="SAM" id="MobiDB-lite"/>
    </source>
</evidence>
<name>A0A1I6UIW3_9EURY</name>
<dbReference type="OrthoDB" id="17655at2157"/>
<proteinExistence type="predicted"/>
<dbReference type="InterPro" id="IPR015422">
    <property type="entry name" value="PyrdxlP-dep_Trfase_small"/>
</dbReference>
<reference evidence="5" key="1">
    <citation type="submission" date="2016-10" db="EMBL/GenBank/DDBJ databases">
        <authorList>
            <person name="Varghese N."/>
            <person name="Submissions S."/>
        </authorList>
    </citation>
    <scope>NUCLEOTIDE SEQUENCE [LARGE SCALE GENOMIC DNA]</scope>
    <source>
        <strain evidence="5">DSM 22427</strain>
    </source>
</reference>
<dbReference type="Pfam" id="PF02347">
    <property type="entry name" value="GDC-P"/>
    <property type="match status" value="1"/>
</dbReference>
<dbReference type="PANTHER" id="PTHR42806">
    <property type="entry name" value="GLYCINE CLEAVAGE SYSTEM P-PROTEIN"/>
    <property type="match status" value="1"/>
</dbReference>
<evidence type="ECO:0000256" key="1">
    <source>
        <dbReference type="ARBA" id="ARBA00023002"/>
    </source>
</evidence>
<dbReference type="InterPro" id="IPR015424">
    <property type="entry name" value="PyrdxlP-dep_Trfase"/>
</dbReference>
<organism evidence="4 5">
    <name type="scientific">Halostagnicola kamekurae</name>
    <dbReference type="NCBI Taxonomy" id="619731"/>
    <lineage>
        <taxon>Archaea</taxon>
        <taxon>Methanobacteriati</taxon>
        <taxon>Methanobacteriota</taxon>
        <taxon>Stenosarchaea group</taxon>
        <taxon>Halobacteria</taxon>
        <taxon>Halobacteriales</taxon>
        <taxon>Natrialbaceae</taxon>
        <taxon>Halostagnicola</taxon>
    </lineage>
</organism>
<dbReference type="EMBL" id="FOZS01000004">
    <property type="protein sequence ID" value="SFT01370.1"/>
    <property type="molecule type" value="Genomic_DNA"/>
</dbReference>
<evidence type="ECO:0000313" key="5">
    <source>
        <dbReference type="Proteomes" id="UP000199199"/>
    </source>
</evidence>
<sequence length="453" mass="49019">MSQHETTLSTATSRSGTPFAPHSEADVDAMLQAVGADSVEDLFDVPESVRFDGSFGIDAASERDVRRRLTEILDRNDSVTEFLGRGHYDHYVPSLVDHLADRSEFLTSYTQYQPEITQGFLQALFEYQSLLVELTGLEVANCSMYDAATALGEAATLSQRVRAVTGDRVLVPDTLLDERRAVLENYVSGADLVVAEYPTDGGVVDPDEIAAAVDDDVAFAYVENPTTSGRIQPALEEVGTHLADSEVLFCLGSDPVALSLLQTPASVGADVVVGDASTLGLGSAYGMGLGLFACREEYLRQVPGRLVGASEDDRGQRAYTLTLQTREQHIRRERATSNICTNQAWVALRAAIHATLLGPDGLVELAKSCHRLPQRLAAQIDAIDGIEASAAEYHNFREFRATVEPPASEFVSDLYAEGFAVHAVDEETVQICVTDANEREIDAFVVAIAEVLD</sequence>
<evidence type="ECO:0000313" key="4">
    <source>
        <dbReference type="EMBL" id="SFT01370.1"/>
    </source>
</evidence>
<dbReference type="InterPro" id="IPR049315">
    <property type="entry name" value="GDC-P_N"/>
</dbReference>
<dbReference type="RefSeq" id="WP_092907140.1">
    <property type="nucleotide sequence ID" value="NZ_FOZS01000004.1"/>
</dbReference>